<accession>A0A3A8HNP7</accession>
<dbReference type="RefSeq" id="WP_120545531.1">
    <property type="nucleotide sequence ID" value="NZ_RAVZ01000486.1"/>
</dbReference>
<keyword evidence="4" id="KW-1185">Reference proteome</keyword>
<dbReference type="Gene3D" id="3.90.1530.10">
    <property type="entry name" value="Conserved hypothetical protein from pyrococcus furiosus pfu- 392566-001, ParB domain"/>
    <property type="match status" value="1"/>
</dbReference>
<feature type="domain" description="ParB-like N-terminal" evidence="2">
    <location>
        <begin position="77"/>
        <end position="163"/>
    </location>
</feature>
<proteinExistence type="predicted"/>
<dbReference type="AlphaFoldDB" id="A0A3A8HNP7"/>
<dbReference type="OrthoDB" id="9770440at2"/>
<comment type="caution">
    <text evidence="3">The sequence shown here is derived from an EMBL/GenBank/DDBJ whole genome shotgun (WGS) entry which is preliminary data.</text>
</comment>
<gene>
    <name evidence="3" type="ORF">D7V88_38605</name>
</gene>
<dbReference type="InterPro" id="IPR036086">
    <property type="entry name" value="ParB/Sulfiredoxin_sf"/>
</dbReference>
<sequence>MAAKSARKSAPAKSKSATPRKPRRKKAEPKSRGLTAADVASEAVAFPDELLQAVRQDGGQVLAVYRDPLGGHPVVFAVLPIDKVEPTPYQRDLSEPHVKRLATAMERLDRFLDPVIAVRVQGRYWTPNGNHRLHASRMLGAKSIVALLLPEEDVAYQILALNTEKAHNLKERSLEVIRMARGLVGAGRPGKESAFGHLFEEPSFLTLGAAYEKRPRYSAGAYHPFVKQVEGFQELPLPEALALRDERADRLLELDDAVVAIVAALKERGLQSPYLKNFVVARINFLRFRKDGAPPTFDATVDRMLASAKRFNVDKVRREDIGRMGGGPLEPDEEQA</sequence>
<dbReference type="InterPro" id="IPR003115">
    <property type="entry name" value="ParB_N"/>
</dbReference>
<feature type="compositionally biased region" description="Low complexity" evidence="1">
    <location>
        <begin position="1"/>
        <end position="17"/>
    </location>
</feature>
<dbReference type="SMART" id="SM00470">
    <property type="entry name" value="ParB"/>
    <property type="match status" value="1"/>
</dbReference>
<feature type="compositionally biased region" description="Basic residues" evidence="1">
    <location>
        <begin position="18"/>
        <end position="27"/>
    </location>
</feature>
<evidence type="ECO:0000256" key="1">
    <source>
        <dbReference type="SAM" id="MobiDB-lite"/>
    </source>
</evidence>
<protein>
    <submittedName>
        <fullName evidence="3">Chromosome partitioning protein ParB</fullName>
    </submittedName>
</protein>
<evidence type="ECO:0000313" key="3">
    <source>
        <dbReference type="EMBL" id="RKG72146.1"/>
    </source>
</evidence>
<dbReference type="Proteomes" id="UP000268094">
    <property type="component" value="Unassembled WGS sequence"/>
</dbReference>
<feature type="region of interest" description="Disordered" evidence="1">
    <location>
        <begin position="1"/>
        <end position="36"/>
    </location>
</feature>
<evidence type="ECO:0000259" key="2">
    <source>
        <dbReference type="SMART" id="SM00470"/>
    </source>
</evidence>
<name>A0A3A8HNP7_9BACT</name>
<evidence type="ECO:0000313" key="4">
    <source>
        <dbReference type="Proteomes" id="UP000268094"/>
    </source>
</evidence>
<organism evidence="3 4">
    <name type="scientific">Corallococcus terminator</name>
    <dbReference type="NCBI Taxonomy" id="2316733"/>
    <lineage>
        <taxon>Bacteria</taxon>
        <taxon>Pseudomonadati</taxon>
        <taxon>Myxococcota</taxon>
        <taxon>Myxococcia</taxon>
        <taxon>Myxococcales</taxon>
        <taxon>Cystobacterineae</taxon>
        <taxon>Myxococcaceae</taxon>
        <taxon>Corallococcus</taxon>
    </lineage>
</organism>
<dbReference type="SUPFAM" id="SSF110849">
    <property type="entry name" value="ParB/Sulfiredoxin"/>
    <property type="match status" value="1"/>
</dbReference>
<dbReference type="EMBL" id="RAVZ01000486">
    <property type="protein sequence ID" value="RKG72146.1"/>
    <property type="molecule type" value="Genomic_DNA"/>
</dbReference>
<reference evidence="4" key="1">
    <citation type="submission" date="2018-09" db="EMBL/GenBank/DDBJ databases">
        <authorList>
            <person name="Livingstone P.G."/>
            <person name="Whitworth D.E."/>
        </authorList>
    </citation>
    <scope>NUCLEOTIDE SEQUENCE [LARGE SCALE GENOMIC DNA]</scope>
    <source>
        <strain evidence="4">CA054A</strain>
    </source>
</reference>